<keyword evidence="2" id="KW-1185">Reference proteome</keyword>
<accession>A0ACB8XR09</accession>
<reference evidence="2" key="1">
    <citation type="journal article" date="2022" name="Mol. Ecol. Resour.">
        <title>The genomes of chicory, endive, great burdock and yacon provide insights into Asteraceae palaeo-polyploidization history and plant inulin production.</title>
        <authorList>
            <person name="Fan W."/>
            <person name="Wang S."/>
            <person name="Wang H."/>
            <person name="Wang A."/>
            <person name="Jiang F."/>
            <person name="Liu H."/>
            <person name="Zhao H."/>
            <person name="Xu D."/>
            <person name="Zhang Y."/>
        </authorList>
    </citation>
    <scope>NUCLEOTIDE SEQUENCE [LARGE SCALE GENOMIC DNA]</scope>
    <source>
        <strain evidence="2">cv. Niubang</strain>
    </source>
</reference>
<dbReference type="Proteomes" id="UP001055879">
    <property type="component" value="Linkage Group LG15"/>
</dbReference>
<sequence length="89" mass="10316">MGNCGTQLSRALVVVAPTQRLLFDLQIFNIYSYSFDPLTLLIFNRTRFNYGYPIMIDWSFPISRSNLLFAQLDNLLFALIIHSLDLQLL</sequence>
<proteinExistence type="predicted"/>
<organism evidence="1 2">
    <name type="scientific">Arctium lappa</name>
    <name type="common">Greater burdock</name>
    <name type="synonym">Lappa major</name>
    <dbReference type="NCBI Taxonomy" id="4217"/>
    <lineage>
        <taxon>Eukaryota</taxon>
        <taxon>Viridiplantae</taxon>
        <taxon>Streptophyta</taxon>
        <taxon>Embryophyta</taxon>
        <taxon>Tracheophyta</taxon>
        <taxon>Spermatophyta</taxon>
        <taxon>Magnoliopsida</taxon>
        <taxon>eudicotyledons</taxon>
        <taxon>Gunneridae</taxon>
        <taxon>Pentapetalae</taxon>
        <taxon>asterids</taxon>
        <taxon>campanulids</taxon>
        <taxon>Asterales</taxon>
        <taxon>Asteraceae</taxon>
        <taxon>Carduoideae</taxon>
        <taxon>Cardueae</taxon>
        <taxon>Arctiinae</taxon>
        <taxon>Arctium</taxon>
    </lineage>
</organism>
<comment type="caution">
    <text evidence="1">The sequence shown here is derived from an EMBL/GenBank/DDBJ whole genome shotgun (WGS) entry which is preliminary data.</text>
</comment>
<evidence type="ECO:0000313" key="1">
    <source>
        <dbReference type="EMBL" id="KAI3672601.1"/>
    </source>
</evidence>
<protein>
    <submittedName>
        <fullName evidence="1">Uncharacterized protein</fullName>
    </submittedName>
</protein>
<name>A0ACB8XR09_ARCLA</name>
<dbReference type="EMBL" id="CM042061">
    <property type="protein sequence ID" value="KAI3672601.1"/>
    <property type="molecule type" value="Genomic_DNA"/>
</dbReference>
<gene>
    <name evidence="1" type="ORF">L6452_38696</name>
</gene>
<reference evidence="1 2" key="2">
    <citation type="journal article" date="2022" name="Mol. Ecol. Resour.">
        <title>The genomes of chicory, endive, great burdock and yacon provide insights into Asteraceae paleo-polyploidization history and plant inulin production.</title>
        <authorList>
            <person name="Fan W."/>
            <person name="Wang S."/>
            <person name="Wang H."/>
            <person name="Wang A."/>
            <person name="Jiang F."/>
            <person name="Liu H."/>
            <person name="Zhao H."/>
            <person name="Xu D."/>
            <person name="Zhang Y."/>
        </authorList>
    </citation>
    <scope>NUCLEOTIDE SEQUENCE [LARGE SCALE GENOMIC DNA]</scope>
    <source>
        <strain evidence="2">cv. Niubang</strain>
    </source>
</reference>
<evidence type="ECO:0000313" key="2">
    <source>
        <dbReference type="Proteomes" id="UP001055879"/>
    </source>
</evidence>